<comment type="catalytic activity">
    <reaction evidence="1">
        <text>D-mannose 6-phosphate = D-fructose 6-phosphate</text>
        <dbReference type="Rhea" id="RHEA:12356"/>
        <dbReference type="ChEBI" id="CHEBI:58735"/>
        <dbReference type="ChEBI" id="CHEBI:61527"/>
        <dbReference type="EC" id="5.3.1.8"/>
    </reaction>
</comment>
<dbReference type="Pfam" id="PF20511">
    <property type="entry name" value="PMI_typeI_cat"/>
    <property type="match status" value="1"/>
</dbReference>
<evidence type="ECO:0000256" key="10">
    <source>
        <dbReference type="ARBA" id="ARBA00022833"/>
    </source>
</evidence>
<proteinExistence type="inferred from homology"/>
<dbReference type="AlphaFoldDB" id="A0A0B1SN53"/>
<reference evidence="17 18" key="1">
    <citation type="submission" date="2014-03" db="EMBL/GenBank/DDBJ databases">
        <title>Draft genome of the hookworm Oesophagostomum dentatum.</title>
        <authorList>
            <person name="Mitreva M."/>
        </authorList>
    </citation>
    <scope>NUCLEOTIDE SEQUENCE [LARGE SCALE GENOMIC DNA]</scope>
    <source>
        <strain evidence="17 18">OD-Hann</strain>
    </source>
</reference>
<evidence type="ECO:0000256" key="11">
    <source>
        <dbReference type="ARBA" id="ARBA00022989"/>
    </source>
</evidence>
<accession>A0A0B1SN53</accession>
<evidence type="ECO:0000256" key="5">
    <source>
        <dbReference type="ARBA" id="ARBA00007367"/>
    </source>
</evidence>
<gene>
    <name evidence="17" type="ORF">OESDEN_15328</name>
</gene>
<comment type="cofactor">
    <cofactor evidence="2">
        <name>Zn(2+)</name>
        <dbReference type="ChEBI" id="CHEBI:29105"/>
    </cofactor>
</comment>
<keyword evidence="9" id="KW-0479">Metal-binding</keyword>
<dbReference type="InterPro" id="IPR014710">
    <property type="entry name" value="RmlC-like_jellyroll"/>
</dbReference>
<feature type="non-terminal residue" evidence="17">
    <location>
        <position position="462"/>
    </location>
</feature>
<dbReference type="GO" id="GO:0009298">
    <property type="term" value="P:GDP-mannose biosynthetic process"/>
    <property type="evidence" value="ECO:0007669"/>
    <property type="project" value="UniProtKB-UniPathway"/>
</dbReference>
<feature type="domain" description="Cation/H+ exchanger transmembrane" evidence="15">
    <location>
        <begin position="2"/>
        <end position="262"/>
    </location>
</feature>
<feature type="transmembrane region" description="Helical" evidence="14">
    <location>
        <begin position="58"/>
        <end position="82"/>
    </location>
</feature>
<evidence type="ECO:0000259" key="15">
    <source>
        <dbReference type="Pfam" id="PF00999"/>
    </source>
</evidence>
<feature type="transmembrane region" description="Helical" evidence="14">
    <location>
        <begin position="178"/>
        <end position="199"/>
    </location>
</feature>
<feature type="transmembrane region" description="Helical" evidence="14">
    <location>
        <begin position="211"/>
        <end position="231"/>
    </location>
</feature>
<feature type="transmembrane region" description="Helical" evidence="14">
    <location>
        <begin position="119"/>
        <end position="136"/>
    </location>
</feature>
<evidence type="ECO:0000256" key="2">
    <source>
        <dbReference type="ARBA" id="ARBA00001947"/>
    </source>
</evidence>
<name>A0A0B1SN53_OESDE</name>
<dbReference type="Gene3D" id="2.60.120.10">
    <property type="entry name" value="Jelly Rolls"/>
    <property type="match status" value="1"/>
</dbReference>
<feature type="transmembrane region" description="Helical" evidence="14">
    <location>
        <begin position="148"/>
        <end position="166"/>
    </location>
</feature>
<feature type="transmembrane region" description="Helical" evidence="14">
    <location>
        <begin position="94"/>
        <end position="113"/>
    </location>
</feature>
<comment type="similarity">
    <text evidence="5">Belongs to the monovalent cation:proton antiporter 1 (CPA1) transporter (TC 2.A.36) family.</text>
</comment>
<keyword evidence="8 14" id="KW-0812">Transmembrane</keyword>
<evidence type="ECO:0000256" key="9">
    <source>
        <dbReference type="ARBA" id="ARBA00022723"/>
    </source>
</evidence>
<dbReference type="PROSITE" id="PS00965">
    <property type="entry name" value="PMI_I_1"/>
    <property type="match status" value="1"/>
</dbReference>
<dbReference type="OrthoDB" id="6605218at2759"/>
<dbReference type="EC" id="5.3.1.8" evidence="7"/>
<comment type="pathway">
    <text evidence="4">Nucleotide-sugar biosynthesis; GDP-alpha-D-mannose biosynthesis; alpha-D-mannose 1-phosphate from D-fructose 6-phosphate: step 1/2.</text>
</comment>
<evidence type="ECO:0000256" key="7">
    <source>
        <dbReference type="ARBA" id="ARBA00011956"/>
    </source>
</evidence>
<evidence type="ECO:0000259" key="16">
    <source>
        <dbReference type="Pfam" id="PF20511"/>
    </source>
</evidence>
<feature type="non-terminal residue" evidence="17">
    <location>
        <position position="1"/>
    </location>
</feature>
<dbReference type="Pfam" id="PF00999">
    <property type="entry name" value="Na_H_Exchanger"/>
    <property type="match status" value="1"/>
</dbReference>
<evidence type="ECO:0000313" key="17">
    <source>
        <dbReference type="EMBL" id="KHJ84952.1"/>
    </source>
</evidence>
<dbReference type="PANTHER" id="PTHR31102:SF1">
    <property type="entry name" value="CATION_H+ EXCHANGER DOMAIN-CONTAINING PROTEIN"/>
    <property type="match status" value="1"/>
</dbReference>
<keyword evidence="13 17" id="KW-0413">Isomerase</keyword>
<dbReference type="GO" id="GO:1902600">
    <property type="term" value="P:proton transmembrane transport"/>
    <property type="evidence" value="ECO:0007669"/>
    <property type="project" value="InterPro"/>
</dbReference>
<dbReference type="EMBL" id="KN565989">
    <property type="protein sequence ID" value="KHJ84952.1"/>
    <property type="molecule type" value="Genomic_DNA"/>
</dbReference>
<dbReference type="InterPro" id="IPR006153">
    <property type="entry name" value="Cation/H_exchanger_TM"/>
</dbReference>
<dbReference type="InterPro" id="IPR018050">
    <property type="entry name" value="Pmannose_isomerase-type1_CS"/>
</dbReference>
<keyword evidence="11 14" id="KW-1133">Transmembrane helix</keyword>
<evidence type="ECO:0000256" key="1">
    <source>
        <dbReference type="ARBA" id="ARBA00000757"/>
    </source>
</evidence>
<evidence type="ECO:0000256" key="6">
    <source>
        <dbReference type="ARBA" id="ARBA00010772"/>
    </source>
</evidence>
<protein>
    <recommendedName>
        <fullName evidence="7">mannose-6-phosphate isomerase</fullName>
        <ecNumber evidence="7">5.3.1.8</ecNumber>
    </recommendedName>
</protein>
<sequence length="462" mass="49683">VSPAVVIPALLEASKQGYGVQAGVPSLVIAAASLDDVYAITIFSLTLSLVFPTGDSPIFTVLGAPAEIFAGVFFGAVVGYVLHVVPRKDVQNLHLIRLSVLFSFSLAFLFGTAKLRVDGAGAIGVLVAAFVASHAWKKEGSLPEEDHLANMWHHALQPLLFGLIGLELNLEMISTRTVLLGVIILAIGLLFRLVASFVAVFGSGLHIKERLFVAIAWMPKATVQAALAPVVLEAARSRPSSSATYVEYGVLILTISIMSILITAPFGALAIRLATPVLLKKDEKSTQDGSKQYSWGRPGSSSTVAALVKEGHHADYIDENKPYAEFWMGVHPNGPAKLVETSEDLSNRIKNHPELVATHEKGTLQFLFKVLSVNQALSVQSHPTKEEAILLHKNDPAHYPDPNHKPEMAIALTDFELLCGFRPAKEIYENLKGAPEVMSLVDNSDELKNLLGDEAGAKAALK</sequence>
<comment type="subcellular location">
    <subcellularLocation>
        <location evidence="3">Membrane</location>
        <topology evidence="3">Multi-pass membrane protein</topology>
    </subcellularLocation>
</comment>
<dbReference type="Proteomes" id="UP000053660">
    <property type="component" value="Unassembled WGS sequence"/>
</dbReference>
<dbReference type="InterPro" id="IPR051843">
    <property type="entry name" value="CPA1_transporter"/>
</dbReference>
<dbReference type="InterPro" id="IPR001250">
    <property type="entry name" value="Man6P_Isoase-1"/>
</dbReference>
<evidence type="ECO:0000256" key="4">
    <source>
        <dbReference type="ARBA" id="ARBA00004666"/>
    </source>
</evidence>
<dbReference type="PRINTS" id="PR00714">
    <property type="entry name" value="MAN6PISMRASE"/>
</dbReference>
<evidence type="ECO:0000256" key="14">
    <source>
        <dbReference type="SAM" id="Phobius"/>
    </source>
</evidence>
<feature type="transmembrane region" description="Helical" evidence="14">
    <location>
        <begin position="251"/>
        <end position="271"/>
    </location>
</feature>
<keyword evidence="10" id="KW-0862">Zinc</keyword>
<evidence type="ECO:0000256" key="3">
    <source>
        <dbReference type="ARBA" id="ARBA00004141"/>
    </source>
</evidence>
<evidence type="ECO:0000256" key="8">
    <source>
        <dbReference type="ARBA" id="ARBA00022692"/>
    </source>
</evidence>
<dbReference type="InterPro" id="IPR016305">
    <property type="entry name" value="Mannose-6-P_Isomerase"/>
</dbReference>
<dbReference type="InterPro" id="IPR046457">
    <property type="entry name" value="PMI_typeI_cat"/>
</dbReference>
<dbReference type="InterPro" id="IPR011051">
    <property type="entry name" value="RmlC_Cupin_sf"/>
</dbReference>
<keyword evidence="18" id="KW-1185">Reference proteome</keyword>
<dbReference type="GO" id="GO:0015297">
    <property type="term" value="F:antiporter activity"/>
    <property type="evidence" value="ECO:0007669"/>
    <property type="project" value="InterPro"/>
</dbReference>
<dbReference type="GO" id="GO:0008270">
    <property type="term" value="F:zinc ion binding"/>
    <property type="evidence" value="ECO:0007669"/>
    <property type="project" value="InterPro"/>
</dbReference>
<dbReference type="GO" id="GO:0004476">
    <property type="term" value="F:mannose-6-phosphate isomerase activity"/>
    <property type="evidence" value="ECO:0007669"/>
    <property type="project" value="UniProtKB-EC"/>
</dbReference>
<dbReference type="GO" id="GO:0016020">
    <property type="term" value="C:membrane"/>
    <property type="evidence" value="ECO:0007669"/>
    <property type="project" value="UniProtKB-SubCell"/>
</dbReference>
<evidence type="ECO:0000256" key="12">
    <source>
        <dbReference type="ARBA" id="ARBA00023136"/>
    </source>
</evidence>
<evidence type="ECO:0000256" key="13">
    <source>
        <dbReference type="ARBA" id="ARBA00023235"/>
    </source>
</evidence>
<evidence type="ECO:0000313" key="18">
    <source>
        <dbReference type="Proteomes" id="UP000053660"/>
    </source>
</evidence>
<organism evidence="17 18">
    <name type="scientific">Oesophagostomum dentatum</name>
    <name type="common">Nodular worm</name>
    <dbReference type="NCBI Taxonomy" id="61180"/>
    <lineage>
        <taxon>Eukaryota</taxon>
        <taxon>Metazoa</taxon>
        <taxon>Ecdysozoa</taxon>
        <taxon>Nematoda</taxon>
        <taxon>Chromadorea</taxon>
        <taxon>Rhabditida</taxon>
        <taxon>Rhabditina</taxon>
        <taxon>Rhabditomorpha</taxon>
        <taxon>Strongyloidea</taxon>
        <taxon>Strongylidae</taxon>
        <taxon>Oesophagostomum</taxon>
    </lineage>
</organism>
<dbReference type="UniPathway" id="UPA00126">
    <property type="reaction ID" value="UER00423"/>
</dbReference>
<dbReference type="PANTHER" id="PTHR31102">
    <property type="match status" value="1"/>
</dbReference>
<dbReference type="SUPFAM" id="SSF51182">
    <property type="entry name" value="RmlC-like cupins"/>
    <property type="match status" value="1"/>
</dbReference>
<dbReference type="NCBIfam" id="TIGR00218">
    <property type="entry name" value="manA"/>
    <property type="match status" value="1"/>
</dbReference>
<comment type="similarity">
    <text evidence="6">Belongs to the mannose-6-phosphate isomerase type 1 family.</text>
</comment>
<feature type="domain" description="Phosphomannose isomerase type I catalytic" evidence="16">
    <location>
        <begin position="289"/>
        <end position="423"/>
    </location>
</feature>
<keyword evidence="12 14" id="KW-0472">Membrane</keyword>
<dbReference type="GO" id="GO:0005975">
    <property type="term" value="P:carbohydrate metabolic process"/>
    <property type="evidence" value="ECO:0007669"/>
    <property type="project" value="InterPro"/>
</dbReference>